<dbReference type="SUPFAM" id="SSF53448">
    <property type="entry name" value="Nucleotide-diphospho-sugar transferases"/>
    <property type="match status" value="1"/>
</dbReference>
<evidence type="ECO:0000259" key="1">
    <source>
        <dbReference type="Pfam" id="PF00535"/>
    </source>
</evidence>
<comment type="caution">
    <text evidence="2">The sequence shown here is derived from an EMBL/GenBank/DDBJ whole genome shotgun (WGS) entry which is preliminary data.</text>
</comment>
<dbReference type="InterPro" id="IPR001173">
    <property type="entry name" value="Glyco_trans_2-like"/>
</dbReference>
<dbReference type="EMBL" id="SAUW01000018">
    <property type="protein sequence ID" value="RWR08162.1"/>
    <property type="molecule type" value="Genomic_DNA"/>
</dbReference>
<reference evidence="2 3" key="1">
    <citation type="submission" date="2019-01" db="EMBL/GenBank/DDBJ databases">
        <title>Sinorhodobacter populi sp. nov. isolated from the symptomatic bark tissue of Populus euramericana canker.</title>
        <authorList>
            <person name="Xu G."/>
        </authorList>
    </citation>
    <scope>NUCLEOTIDE SEQUENCE [LARGE SCALE GENOMIC DNA]</scope>
    <source>
        <strain evidence="2 3">2D-5</strain>
    </source>
</reference>
<dbReference type="CDD" id="cd00761">
    <property type="entry name" value="Glyco_tranf_GTA_type"/>
    <property type="match status" value="1"/>
</dbReference>
<proteinExistence type="predicted"/>
<protein>
    <submittedName>
        <fullName evidence="2">Glycosyltransferase family 2 protein</fullName>
    </submittedName>
</protein>
<dbReference type="AlphaFoldDB" id="A0A443IPZ5"/>
<dbReference type="Gene3D" id="3.90.550.10">
    <property type="entry name" value="Spore Coat Polysaccharide Biosynthesis Protein SpsA, Chain A"/>
    <property type="match status" value="1"/>
</dbReference>
<reference evidence="2 3" key="2">
    <citation type="submission" date="2019-01" db="EMBL/GenBank/DDBJ databases">
        <authorList>
            <person name="Li Y."/>
        </authorList>
    </citation>
    <scope>NUCLEOTIDE SEQUENCE [LARGE SCALE GENOMIC DNA]</scope>
    <source>
        <strain evidence="2 3">2D-5</strain>
    </source>
</reference>
<feature type="domain" description="Glycosyltransferase 2-like" evidence="1">
    <location>
        <begin position="4"/>
        <end position="172"/>
    </location>
</feature>
<gene>
    <name evidence="2" type="ORF">D2T33_16180</name>
</gene>
<evidence type="ECO:0000313" key="2">
    <source>
        <dbReference type="EMBL" id="RWR08162.1"/>
    </source>
</evidence>
<accession>A0A443IPZ5</accession>
<name>A0A443IPZ5_9RHOB</name>
<evidence type="ECO:0000313" key="3">
    <source>
        <dbReference type="Proteomes" id="UP000285710"/>
    </source>
</evidence>
<keyword evidence="2" id="KW-0808">Transferase</keyword>
<dbReference type="Proteomes" id="UP000285710">
    <property type="component" value="Unassembled WGS sequence"/>
</dbReference>
<dbReference type="Pfam" id="PF00535">
    <property type="entry name" value="Glycos_transf_2"/>
    <property type="match status" value="1"/>
</dbReference>
<dbReference type="InterPro" id="IPR050834">
    <property type="entry name" value="Glycosyltransf_2"/>
</dbReference>
<sequence length="360" mass="40979">MDWSLCIATLNRRDALLRTLRHAVAQTVPPREVVVIDVSDDWEETARLAHAEIFDARPEITLIYRTSPVRSSATQRNLGLGLCSSEIVFMIDDDSFLFPDCAEQILQIYKADTAGEVACVAISLVSEIPPLPGTQDKAARSIAQKESGNRQIARLQQAVLKSGFGRWINRKVLLQSMDELFIKYEGPRDTPVPASVAGLDVTRITFMQGCAMTVRREVALAEPFDPALRFYAAFEDLDATYRYGRHGVALRSARARLHHFEAAGGRIKRKKVIVFQLLNMALFIRRNTPDPEQWKGVYQRLLWRRLIGEFLKDGLSRRFDFPQVKGVLAVMGCWKELWKRSPAELDDWYPQFQKQIIDSL</sequence>
<dbReference type="RefSeq" id="WP_128270475.1">
    <property type="nucleotide sequence ID" value="NZ_SAUW01000018.1"/>
</dbReference>
<keyword evidence="3" id="KW-1185">Reference proteome</keyword>
<dbReference type="InterPro" id="IPR029044">
    <property type="entry name" value="Nucleotide-diphossugar_trans"/>
</dbReference>
<dbReference type="PANTHER" id="PTHR43685">
    <property type="entry name" value="GLYCOSYLTRANSFERASE"/>
    <property type="match status" value="1"/>
</dbReference>
<dbReference type="PANTHER" id="PTHR43685:SF2">
    <property type="entry name" value="GLYCOSYLTRANSFERASE 2-LIKE DOMAIN-CONTAINING PROTEIN"/>
    <property type="match status" value="1"/>
</dbReference>
<organism evidence="2 3">
    <name type="scientific">Paenirhodobacter populi</name>
    <dbReference type="NCBI Taxonomy" id="2306993"/>
    <lineage>
        <taxon>Bacteria</taxon>
        <taxon>Pseudomonadati</taxon>
        <taxon>Pseudomonadota</taxon>
        <taxon>Alphaproteobacteria</taxon>
        <taxon>Rhodobacterales</taxon>
        <taxon>Rhodobacter group</taxon>
        <taxon>Paenirhodobacter</taxon>
    </lineage>
</organism>
<dbReference type="GO" id="GO:0016740">
    <property type="term" value="F:transferase activity"/>
    <property type="evidence" value="ECO:0007669"/>
    <property type="project" value="UniProtKB-KW"/>
</dbReference>